<evidence type="ECO:0000313" key="3">
    <source>
        <dbReference type="EMBL" id="QJA74388.1"/>
    </source>
</evidence>
<dbReference type="Gene3D" id="3.90.75.20">
    <property type="match status" value="1"/>
</dbReference>
<sequence length="167" mass="19351">MKAIPDWPKHYVDKQGNVYSTWLHGKLKKLKPQKQKHGYLTVGRAVDKKYITVLVHRLVLETYVGSCPKGMECRHLNSNRHDNRLSNLRWGTRKENHLDAVELGTHSGFIVSNSRLTERAVIRIRELYRSTDLTMKQIGTVFGITDGAVCNIINRKCWSKVIRKEQK</sequence>
<accession>A0A6M3J1G5</accession>
<evidence type="ECO:0000313" key="2">
    <source>
        <dbReference type="EMBL" id="QJA63137.1"/>
    </source>
</evidence>
<dbReference type="AlphaFoldDB" id="A0A6M3J1G5"/>
<gene>
    <name evidence="3" type="ORF">MM415A02025_0010</name>
    <name evidence="2" type="ORF">MM415B00647_0010</name>
</gene>
<name>A0A6M3J1G5_9ZZZZ</name>
<evidence type="ECO:0000259" key="1">
    <source>
        <dbReference type="Pfam" id="PF13392"/>
    </source>
</evidence>
<keyword evidence="2" id="KW-0255">Endonuclease</keyword>
<keyword evidence="2" id="KW-0378">Hydrolase</keyword>
<protein>
    <submittedName>
        <fullName evidence="2">Putative homing endonuclease</fullName>
    </submittedName>
</protein>
<feature type="domain" description="HNH nuclease" evidence="1">
    <location>
        <begin position="54"/>
        <end position="97"/>
    </location>
</feature>
<dbReference type="GO" id="GO:0004519">
    <property type="term" value="F:endonuclease activity"/>
    <property type="evidence" value="ECO:0007669"/>
    <property type="project" value="UniProtKB-KW"/>
</dbReference>
<dbReference type="InterPro" id="IPR003615">
    <property type="entry name" value="HNH_nuc"/>
</dbReference>
<dbReference type="Pfam" id="PF13392">
    <property type="entry name" value="HNH_3"/>
    <property type="match status" value="1"/>
</dbReference>
<reference evidence="2" key="1">
    <citation type="submission" date="2020-03" db="EMBL/GenBank/DDBJ databases">
        <title>The deep terrestrial virosphere.</title>
        <authorList>
            <person name="Holmfeldt K."/>
            <person name="Nilsson E."/>
            <person name="Simone D."/>
            <person name="Lopez-Fernandez M."/>
            <person name="Wu X."/>
            <person name="de Brujin I."/>
            <person name="Lundin D."/>
            <person name="Andersson A."/>
            <person name="Bertilsson S."/>
            <person name="Dopson M."/>
        </authorList>
    </citation>
    <scope>NUCLEOTIDE SEQUENCE</scope>
    <source>
        <strain evidence="3">MM415A02025</strain>
        <strain evidence="2">MM415B00647</strain>
    </source>
</reference>
<organism evidence="2">
    <name type="scientific">viral metagenome</name>
    <dbReference type="NCBI Taxonomy" id="1070528"/>
    <lineage>
        <taxon>unclassified sequences</taxon>
        <taxon>metagenomes</taxon>
        <taxon>organismal metagenomes</taxon>
    </lineage>
</organism>
<dbReference type="SUPFAM" id="SSF54060">
    <property type="entry name" value="His-Me finger endonucleases"/>
    <property type="match status" value="1"/>
</dbReference>
<proteinExistence type="predicted"/>
<dbReference type="EMBL" id="MT141491">
    <property type="protein sequence ID" value="QJA63137.1"/>
    <property type="molecule type" value="Genomic_DNA"/>
</dbReference>
<dbReference type="InterPro" id="IPR044925">
    <property type="entry name" value="His-Me_finger_sf"/>
</dbReference>
<dbReference type="EMBL" id="MT142094">
    <property type="protein sequence ID" value="QJA74388.1"/>
    <property type="molecule type" value="Genomic_DNA"/>
</dbReference>
<keyword evidence="2" id="KW-0540">Nuclease</keyword>